<dbReference type="GO" id="GO:0003824">
    <property type="term" value="F:catalytic activity"/>
    <property type="evidence" value="ECO:0007669"/>
    <property type="project" value="UniProtKB-ARBA"/>
</dbReference>
<accession>A0A1D7U5J8</accession>
<dbReference type="SUPFAM" id="SSF52096">
    <property type="entry name" value="ClpP/crotonase"/>
    <property type="match status" value="1"/>
</dbReference>
<protein>
    <recommendedName>
        <fullName evidence="3">Enoyl-CoA hydratase</fullName>
    </recommendedName>
</protein>
<dbReference type="InterPro" id="IPR001753">
    <property type="entry name" value="Enoyl-CoA_hydra/iso"/>
</dbReference>
<dbReference type="EMBL" id="CP017147">
    <property type="protein sequence ID" value="AOO82643.1"/>
    <property type="molecule type" value="Genomic_DNA"/>
</dbReference>
<dbReference type="GO" id="GO:0006635">
    <property type="term" value="P:fatty acid beta-oxidation"/>
    <property type="evidence" value="ECO:0007669"/>
    <property type="project" value="TreeGrafter"/>
</dbReference>
<dbReference type="STRING" id="1526658.BHK69_21295"/>
<dbReference type="KEGG" id="bvv:BHK69_21295"/>
<dbReference type="InterPro" id="IPR029045">
    <property type="entry name" value="ClpP/crotonase-like_dom_sf"/>
</dbReference>
<dbReference type="Pfam" id="PF00378">
    <property type="entry name" value="ECH_1"/>
    <property type="match status" value="1"/>
</dbReference>
<name>A0A1D7U5J8_9HYPH</name>
<sequence>MTDSLLKNDVFEAVLAAPGVVLIRIIAKPLGVFTIAARQALTAFLESVQRDHGARCVVLIGSGQAFSVGSNIREFEATAAWIEEARLVETKLNETIERGPVPVIAACNGHTLGGGMVLALACDFRIAGRSASFGVPEVKLGAMATATGTQRLPMLIGRGQALRLMLTGQTIGAEEAYRIGLVEELVGDDELEARALAVAGLIASQSPKAVAASRRSVSAGLRNGYQAGLLLEEEITVPLGLSDDAIEGKAAFVEKRPPRFVSG</sequence>
<dbReference type="Gene3D" id="3.90.226.10">
    <property type="entry name" value="2-enoyl-CoA Hydratase, Chain A, domain 1"/>
    <property type="match status" value="1"/>
</dbReference>
<dbReference type="PANTHER" id="PTHR11941:SF54">
    <property type="entry name" value="ENOYL-COA HYDRATASE, MITOCHONDRIAL"/>
    <property type="match status" value="1"/>
</dbReference>
<reference evidence="1 2" key="1">
    <citation type="journal article" date="2015" name="Antonie Van Leeuwenhoek">
        <title>Bosea vaviloviae sp. nov., a new species of slow-growing rhizobia isolated from nodules of the relict species Vavilovia formosa (Stev.) Fed.</title>
        <authorList>
            <person name="Safronova V.I."/>
            <person name="Kuznetsova I.G."/>
            <person name="Sazanova A.L."/>
            <person name="Kimeklis A.K."/>
            <person name="Belimov A.A."/>
            <person name="Andronov E.E."/>
            <person name="Pinaev A.G."/>
            <person name="Chizhevskaya E.P."/>
            <person name="Pukhaev A.R."/>
            <person name="Popov K.P."/>
            <person name="Willems A."/>
            <person name="Tikhonovich I.A."/>
        </authorList>
    </citation>
    <scope>NUCLEOTIDE SEQUENCE [LARGE SCALE GENOMIC DNA]</scope>
    <source>
        <strain evidence="1 2">Vaf18</strain>
    </source>
</reference>
<dbReference type="Proteomes" id="UP000094969">
    <property type="component" value="Chromosome"/>
</dbReference>
<dbReference type="RefSeq" id="WP_069691849.1">
    <property type="nucleotide sequence ID" value="NZ_CP017147.1"/>
</dbReference>
<evidence type="ECO:0000313" key="2">
    <source>
        <dbReference type="Proteomes" id="UP000094969"/>
    </source>
</evidence>
<gene>
    <name evidence="1" type="ORF">BHK69_21295</name>
</gene>
<proteinExistence type="predicted"/>
<evidence type="ECO:0008006" key="3">
    <source>
        <dbReference type="Google" id="ProtNLM"/>
    </source>
</evidence>
<keyword evidence="2" id="KW-1185">Reference proteome</keyword>
<organism evidence="1 2">
    <name type="scientific">Bosea vaviloviae</name>
    <dbReference type="NCBI Taxonomy" id="1526658"/>
    <lineage>
        <taxon>Bacteria</taxon>
        <taxon>Pseudomonadati</taxon>
        <taxon>Pseudomonadota</taxon>
        <taxon>Alphaproteobacteria</taxon>
        <taxon>Hyphomicrobiales</taxon>
        <taxon>Boseaceae</taxon>
        <taxon>Bosea</taxon>
    </lineage>
</organism>
<dbReference type="PANTHER" id="PTHR11941">
    <property type="entry name" value="ENOYL-COA HYDRATASE-RELATED"/>
    <property type="match status" value="1"/>
</dbReference>
<dbReference type="OrthoDB" id="7271016at2"/>
<evidence type="ECO:0000313" key="1">
    <source>
        <dbReference type="EMBL" id="AOO82643.1"/>
    </source>
</evidence>
<dbReference type="AlphaFoldDB" id="A0A1D7U5J8"/>
<dbReference type="CDD" id="cd06558">
    <property type="entry name" value="crotonase-like"/>
    <property type="match status" value="1"/>
</dbReference>